<gene>
    <name evidence="6" type="ORF">QO011_007328</name>
</gene>
<keyword evidence="1" id="KW-0805">Transcription regulation</keyword>
<dbReference type="PROSITE" id="PS01124">
    <property type="entry name" value="HTH_ARAC_FAMILY_2"/>
    <property type="match status" value="1"/>
</dbReference>
<sequence>MTAGLAGAMAEARRDGDAAPPAGPVLAGRAGHYREWTPSAALRPHFGCAWSHAVPQGPPLPIAVVPDGCVDLLWQDGRLAVAGPDVTAARPTLRPGSILLGLRFRPGAAAPWLGPPMSEIVGRSVDLADLWGPRAHALSTRLQDVPAPAAQAALLDALLATLAPAVEAPDGEAAAIFAALRRHAPGPKLAGLADRLDCSERTLRRRSREHFGYGPKTLDRILRFQGFLALARRVPASGLAGLAADAGYADQAHLAREVRALCGMTAAALLAQLGA</sequence>
<evidence type="ECO:0000313" key="7">
    <source>
        <dbReference type="Proteomes" id="UP001242480"/>
    </source>
</evidence>
<evidence type="ECO:0000259" key="5">
    <source>
        <dbReference type="PROSITE" id="PS01124"/>
    </source>
</evidence>
<feature type="region of interest" description="Disordered" evidence="4">
    <location>
        <begin position="1"/>
        <end position="23"/>
    </location>
</feature>
<dbReference type="InterPro" id="IPR046532">
    <property type="entry name" value="DUF6597"/>
</dbReference>
<dbReference type="SMART" id="SM00342">
    <property type="entry name" value="HTH_ARAC"/>
    <property type="match status" value="1"/>
</dbReference>
<organism evidence="6 7">
    <name type="scientific">Labrys wisconsinensis</name>
    <dbReference type="NCBI Taxonomy" id="425677"/>
    <lineage>
        <taxon>Bacteria</taxon>
        <taxon>Pseudomonadati</taxon>
        <taxon>Pseudomonadota</taxon>
        <taxon>Alphaproteobacteria</taxon>
        <taxon>Hyphomicrobiales</taxon>
        <taxon>Xanthobacteraceae</taxon>
        <taxon>Labrys</taxon>
    </lineage>
</organism>
<proteinExistence type="predicted"/>
<keyword evidence="7" id="KW-1185">Reference proteome</keyword>
<evidence type="ECO:0000256" key="1">
    <source>
        <dbReference type="ARBA" id="ARBA00023015"/>
    </source>
</evidence>
<evidence type="ECO:0000313" key="6">
    <source>
        <dbReference type="EMBL" id="MDQ0474288.1"/>
    </source>
</evidence>
<dbReference type="Pfam" id="PF20240">
    <property type="entry name" value="DUF6597"/>
    <property type="match status" value="1"/>
</dbReference>
<keyword evidence="3" id="KW-0804">Transcription</keyword>
<comment type="caution">
    <text evidence="6">The sequence shown here is derived from an EMBL/GenBank/DDBJ whole genome shotgun (WGS) entry which is preliminary data.</text>
</comment>
<keyword evidence="2" id="KW-0238">DNA-binding</keyword>
<dbReference type="EMBL" id="JAUSVX010000021">
    <property type="protein sequence ID" value="MDQ0474288.1"/>
    <property type="molecule type" value="Genomic_DNA"/>
</dbReference>
<dbReference type="InterPro" id="IPR050204">
    <property type="entry name" value="AraC_XylS_family_regulators"/>
</dbReference>
<evidence type="ECO:0000256" key="3">
    <source>
        <dbReference type="ARBA" id="ARBA00023163"/>
    </source>
</evidence>
<name>A0ABU0JJ28_9HYPH</name>
<feature type="domain" description="HTH araC/xylS-type" evidence="5">
    <location>
        <begin position="170"/>
        <end position="272"/>
    </location>
</feature>
<dbReference type="Pfam" id="PF12833">
    <property type="entry name" value="HTH_18"/>
    <property type="match status" value="1"/>
</dbReference>
<dbReference type="PANTHER" id="PTHR46796">
    <property type="entry name" value="HTH-TYPE TRANSCRIPTIONAL ACTIVATOR RHAS-RELATED"/>
    <property type="match status" value="1"/>
</dbReference>
<reference evidence="6 7" key="1">
    <citation type="submission" date="2023-07" db="EMBL/GenBank/DDBJ databases">
        <title>Genomic Encyclopedia of Type Strains, Phase IV (KMG-IV): sequencing the most valuable type-strain genomes for metagenomic binning, comparative biology and taxonomic classification.</title>
        <authorList>
            <person name="Goeker M."/>
        </authorList>
    </citation>
    <scope>NUCLEOTIDE SEQUENCE [LARGE SCALE GENOMIC DNA]</scope>
    <source>
        <strain evidence="6 7">DSM 19619</strain>
    </source>
</reference>
<dbReference type="PANTHER" id="PTHR46796:SF15">
    <property type="entry name" value="BLL1074 PROTEIN"/>
    <property type="match status" value="1"/>
</dbReference>
<evidence type="ECO:0000256" key="4">
    <source>
        <dbReference type="SAM" id="MobiDB-lite"/>
    </source>
</evidence>
<dbReference type="Gene3D" id="1.10.10.60">
    <property type="entry name" value="Homeodomain-like"/>
    <property type="match status" value="1"/>
</dbReference>
<dbReference type="InterPro" id="IPR018060">
    <property type="entry name" value="HTH_AraC"/>
</dbReference>
<evidence type="ECO:0000256" key="2">
    <source>
        <dbReference type="ARBA" id="ARBA00023125"/>
    </source>
</evidence>
<accession>A0ABU0JJ28</accession>
<dbReference type="Proteomes" id="UP001242480">
    <property type="component" value="Unassembled WGS sequence"/>
</dbReference>
<protein>
    <submittedName>
        <fullName evidence="6">AraC-like DNA-binding protein</fullName>
    </submittedName>
</protein>